<name>A0A9P0J4M0_9DIPT</name>
<dbReference type="EMBL" id="OU895879">
    <property type="protein sequence ID" value="CAH1730525.1"/>
    <property type="molecule type" value="Genomic_DNA"/>
</dbReference>
<dbReference type="AlphaFoldDB" id="A0A9P0J4M0"/>
<accession>A0A9P0J4M0</accession>
<reference evidence="2" key="1">
    <citation type="submission" date="2022-01" db="EMBL/GenBank/DDBJ databases">
        <authorList>
            <person name="King R."/>
        </authorList>
    </citation>
    <scope>NUCLEOTIDE SEQUENCE</scope>
</reference>
<gene>
    <name evidence="2" type="ORF">CHIRRI_LOCUS12542</name>
</gene>
<dbReference type="Proteomes" id="UP001153620">
    <property type="component" value="Chromosome 3"/>
</dbReference>
<feature type="compositionally biased region" description="Basic and acidic residues" evidence="1">
    <location>
        <begin position="377"/>
        <end position="397"/>
    </location>
</feature>
<feature type="region of interest" description="Disordered" evidence="1">
    <location>
        <begin position="377"/>
        <end position="412"/>
    </location>
</feature>
<organism evidence="2 3">
    <name type="scientific">Chironomus riparius</name>
    <dbReference type="NCBI Taxonomy" id="315576"/>
    <lineage>
        <taxon>Eukaryota</taxon>
        <taxon>Metazoa</taxon>
        <taxon>Ecdysozoa</taxon>
        <taxon>Arthropoda</taxon>
        <taxon>Hexapoda</taxon>
        <taxon>Insecta</taxon>
        <taxon>Pterygota</taxon>
        <taxon>Neoptera</taxon>
        <taxon>Endopterygota</taxon>
        <taxon>Diptera</taxon>
        <taxon>Nematocera</taxon>
        <taxon>Chironomoidea</taxon>
        <taxon>Chironomidae</taxon>
        <taxon>Chironominae</taxon>
        <taxon>Chironomus</taxon>
    </lineage>
</organism>
<reference evidence="2" key="2">
    <citation type="submission" date="2022-10" db="EMBL/GenBank/DDBJ databases">
        <authorList>
            <consortium name="ENA_rothamsted_submissions"/>
            <consortium name="culmorum"/>
            <person name="King R."/>
        </authorList>
    </citation>
    <scope>NUCLEOTIDE SEQUENCE</scope>
</reference>
<evidence type="ECO:0000256" key="1">
    <source>
        <dbReference type="SAM" id="MobiDB-lite"/>
    </source>
</evidence>
<dbReference type="OrthoDB" id="10025739at2759"/>
<protein>
    <submittedName>
        <fullName evidence="2">Uncharacterized protein</fullName>
    </submittedName>
</protein>
<evidence type="ECO:0000313" key="2">
    <source>
        <dbReference type="EMBL" id="CAH1730525.1"/>
    </source>
</evidence>
<evidence type="ECO:0000313" key="3">
    <source>
        <dbReference type="Proteomes" id="UP001153620"/>
    </source>
</evidence>
<proteinExistence type="predicted"/>
<sequence length="494" mass="56462">MAELKRKQEQKNLLKAAPKTIPSKDKVKLADVMQDIESDTRKQIFKLIKYSPIVEISAINNKTRTAYSAISLTRLLKNLQLIEPDGLLDIKEMLLAAEEVARDVKEPVKIGSVFGTLIYDESTRGMNINLPDNYQHITFSNILAIYYYRDKTSCKYERVPIFAQKSLNGSSNYSPDPGYVDLDPGVRILYATRVINKADPNSPPFIETTNNDYTSNVTDLIVAHYLLEFAGISSYICPRCDSVVIGTETTNNCSLNHKTLKKLRLNDFEKWPEPVVSKVNEVLTKLGMSLSEFKNSISPTINRLAKDYKSMFRVSRNVIKFNVTKSFYAIKDDSFLRDTESSDPVMLYSYNDLKHRTAITKNSQKHTCFRECFKNKRDKGNSDEETAINEKEKRREQNIQSPSSLKPSPKRSKETIHFKSESLADESSDSLSAPFRPLSFDPVLYILLLMYMLNDGILSFRKKSVGYDIRVTGSLLMVLNMSLELLDLSFWDWK</sequence>
<keyword evidence="3" id="KW-1185">Reference proteome</keyword>